<protein>
    <recommendedName>
        <fullName evidence="5">Amino acid permease/ SLC12A domain-containing protein</fullName>
    </recommendedName>
</protein>
<evidence type="ECO:0000256" key="4">
    <source>
        <dbReference type="ARBA" id="ARBA00023136"/>
    </source>
</evidence>
<proteinExistence type="predicted"/>
<dbReference type="GO" id="GO:0055085">
    <property type="term" value="P:transmembrane transport"/>
    <property type="evidence" value="ECO:0007669"/>
    <property type="project" value="InterPro"/>
</dbReference>
<reference evidence="6 7" key="1">
    <citation type="submission" date="2016-10" db="EMBL/GenBank/DDBJ databases">
        <authorList>
            <person name="Varghese N."/>
        </authorList>
    </citation>
    <scope>NUCLEOTIDE SEQUENCE [LARGE SCALE GENOMIC DNA]</scope>
</reference>
<dbReference type="Proteomes" id="UP000215453">
    <property type="component" value="Chromosome 19"/>
</dbReference>
<sequence>MHRFFIRGGTTGSLVRDEKAGGDGSRSLALDPPGGVPLVISMLTTCQYMASAFFFGLNCPANATQLVDGSSRSLQSPMTAAIQTAGWKGGIHLINAFIFITCLSAVNSSKN</sequence>
<dbReference type="InterPro" id="IPR004841">
    <property type="entry name" value="AA-permease/SLC12A_dom"/>
</dbReference>
<dbReference type="AlphaFoldDB" id="A0A1Y6M1E3"/>
<evidence type="ECO:0000256" key="1">
    <source>
        <dbReference type="ARBA" id="ARBA00004141"/>
    </source>
</evidence>
<feature type="domain" description="Amino acid permease/ SLC12A" evidence="5">
    <location>
        <begin position="42"/>
        <end position="109"/>
    </location>
</feature>
<dbReference type="GO" id="GO:0016020">
    <property type="term" value="C:membrane"/>
    <property type="evidence" value="ECO:0007669"/>
    <property type="project" value="UniProtKB-SubCell"/>
</dbReference>
<evidence type="ECO:0000313" key="7">
    <source>
        <dbReference type="Proteomes" id="UP000215453"/>
    </source>
</evidence>
<gene>
    <name evidence="6" type="ORF">ZT1A5_G11928</name>
</gene>
<keyword evidence="4" id="KW-0472">Membrane</keyword>
<organism evidence="6 7">
    <name type="scientific">Zymoseptoria tritici ST99CH_1A5</name>
    <dbReference type="NCBI Taxonomy" id="1276529"/>
    <lineage>
        <taxon>Eukaryota</taxon>
        <taxon>Fungi</taxon>
        <taxon>Dikarya</taxon>
        <taxon>Ascomycota</taxon>
        <taxon>Pezizomycotina</taxon>
        <taxon>Dothideomycetes</taxon>
        <taxon>Dothideomycetidae</taxon>
        <taxon>Mycosphaerellales</taxon>
        <taxon>Mycosphaerellaceae</taxon>
        <taxon>Zymoseptoria</taxon>
    </lineage>
</organism>
<evidence type="ECO:0000313" key="6">
    <source>
        <dbReference type="EMBL" id="SMY30475.1"/>
    </source>
</evidence>
<evidence type="ECO:0000259" key="5">
    <source>
        <dbReference type="Pfam" id="PF00324"/>
    </source>
</evidence>
<name>A0A1Y6M1E3_ZYMTR</name>
<dbReference type="Pfam" id="PF00324">
    <property type="entry name" value="AA_permease"/>
    <property type="match status" value="1"/>
</dbReference>
<keyword evidence="3" id="KW-1133">Transmembrane helix</keyword>
<dbReference type="EMBL" id="LT882694">
    <property type="protein sequence ID" value="SMY30475.1"/>
    <property type="molecule type" value="Genomic_DNA"/>
</dbReference>
<keyword evidence="2" id="KW-0812">Transmembrane</keyword>
<dbReference type="Gene3D" id="1.20.1740.10">
    <property type="entry name" value="Amino acid/polyamine transporter I"/>
    <property type="match status" value="1"/>
</dbReference>
<evidence type="ECO:0000256" key="3">
    <source>
        <dbReference type="ARBA" id="ARBA00022989"/>
    </source>
</evidence>
<comment type="subcellular location">
    <subcellularLocation>
        <location evidence="1">Membrane</location>
        <topology evidence="1">Multi-pass membrane protein</topology>
    </subcellularLocation>
</comment>
<evidence type="ECO:0000256" key="2">
    <source>
        <dbReference type="ARBA" id="ARBA00022692"/>
    </source>
</evidence>
<accession>A0A1Y6M1E3</accession>